<proteinExistence type="predicted"/>
<comment type="caution">
    <text evidence="1">The sequence shown here is derived from an EMBL/GenBank/DDBJ whole genome shotgun (WGS) entry which is preliminary data.</text>
</comment>
<sequence length="32" mass="3722">MTHFPGVVDLWVLMFILARENYLRPAKPKHAA</sequence>
<dbReference type="EMBL" id="JADOXO010000753">
    <property type="protein sequence ID" value="KAF9800636.1"/>
    <property type="molecule type" value="Genomic_DNA"/>
</dbReference>
<name>A0A8H7NSN9_9APHY</name>
<reference evidence="1" key="2">
    <citation type="journal article" name="Front. Microbiol.">
        <title>Degradative Capacity of Two Strains of Rhodonia placenta: From Phenotype to Genotype.</title>
        <authorList>
            <person name="Kolle M."/>
            <person name="Horta M.A.C."/>
            <person name="Nowrousian M."/>
            <person name="Ohm R.A."/>
            <person name="Benz J.P."/>
            <person name="Pilgard A."/>
        </authorList>
    </citation>
    <scope>NUCLEOTIDE SEQUENCE</scope>
    <source>
        <strain evidence="1">FPRL280</strain>
    </source>
</reference>
<accession>A0A8H7NSN9</accession>
<evidence type="ECO:0000313" key="1">
    <source>
        <dbReference type="EMBL" id="KAF9800636.1"/>
    </source>
</evidence>
<dbReference type="AlphaFoldDB" id="A0A8H7NSN9"/>
<organism evidence="1 2">
    <name type="scientific">Rhodonia placenta</name>
    <dbReference type="NCBI Taxonomy" id="104341"/>
    <lineage>
        <taxon>Eukaryota</taxon>
        <taxon>Fungi</taxon>
        <taxon>Dikarya</taxon>
        <taxon>Basidiomycota</taxon>
        <taxon>Agaricomycotina</taxon>
        <taxon>Agaricomycetes</taxon>
        <taxon>Polyporales</taxon>
        <taxon>Adustoporiaceae</taxon>
        <taxon>Rhodonia</taxon>
    </lineage>
</organism>
<gene>
    <name evidence="1" type="ORF">IEO21_10317</name>
</gene>
<evidence type="ECO:0000313" key="2">
    <source>
        <dbReference type="Proteomes" id="UP000639403"/>
    </source>
</evidence>
<protein>
    <submittedName>
        <fullName evidence="1">Uncharacterized protein</fullName>
    </submittedName>
</protein>
<reference evidence="1" key="1">
    <citation type="submission" date="2020-11" db="EMBL/GenBank/DDBJ databases">
        <authorList>
            <person name="Koelle M."/>
            <person name="Horta M.A.C."/>
            <person name="Nowrousian M."/>
            <person name="Ohm R.A."/>
            <person name="Benz P."/>
            <person name="Pilgard A."/>
        </authorList>
    </citation>
    <scope>NUCLEOTIDE SEQUENCE</scope>
    <source>
        <strain evidence="1">FPRL280</strain>
    </source>
</reference>
<dbReference type="Proteomes" id="UP000639403">
    <property type="component" value="Unassembled WGS sequence"/>
</dbReference>